<dbReference type="GO" id="GO:0047355">
    <property type="term" value="F:CDP-glycerol glycerophosphotransferase activity"/>
    <property type="evidence" value="ECO:0007669"/>
    <property type="project" value="InterPro"/>
</dbReference>
<dbReference type="GO" id="GO:0016020">
    <property type="term" value="C:membrane"/>
    <property type="evidence" value="ECO:0007669"/>
    <property type="project" value="InterPro"/>
</dbReference>
<dbReference type="STRING" id="407036.SAMN05216243_1996"/>
<dbReference type="SUPFAM" id="SSF53756">
    <property type="entry name" value="UDP-Glycosyltransferase/glycogen phosphorylase"/>
    <property type="match status" value="1"/>
</dbReference>
<reference evidence="2 3" key="1">
    <citation type="submission" date="2016-10" db="EMBL/GenBank/DDBJ databases">
        <authorList>
            <person name="de Groot N.N."/>
        </authorList>
    </citation>
    <scope>NUCLEOTIDE SEQUENCE [LARGE SCALE GENOMIC DNA]</scope>
    <source>
        <strain evidence="2 3">CGMCC 1.6502</strain>
    </source>
</reference>
<organism evidence="2 3">
    <name type="scientific">Sediminibacillus albus</name>
    <dbReference type="NCBI Taxonomy" id="407036"/>
    <lineage>
        <taxon>Bacteria</taxon>
        <taxon>Bacillati</taxon>
        <taxon>Bacillota</taxon>
        <taxon>Bacilli</taxon>
        <taxon>Bacillales</taxon>
        <taxon>Bacillaceae</taxon>
        <taxon>Sediminibacillus</taxon>
    </lineage>
</organism>
<evidence type="ECO:0000313" key="2">
    <source>
        <dbReference type="EMBL" id="SDK14133.1"/>
    </source>
</evidence>
<keyword evidence="3" id="KW-1185">Reference proteome</keyword>
<evidence type="ECO:0000313" key="3">
    <source>
        <dbReference type="Proteomes" id="UP000198694"/>
    </source>
</evidence>
<dbReference type="Pfam" id="PF18674">
    <property type="entry name" value="TarS_C1"/>
    <property type="match status" value="1"/>
</dbReference>
<name>A0A1G8ZGM1_9BACI</name>
<dbReference type="EMBL" id="FNFL01000003">
    <property type="protein sequence ID" value="SDK14133.1"/>
    <property type="molecule type" value="Genomic_DNA"/>
</dbReference>
<dbReference type="RefSeq" id="WP_175559306.1">
    <property type="nucleotide sequence ID" value="NZ_FNFL01000003.1"/>
</dbReference>
<gene>
    <name evidence="2" type="ORF">SAMN05216243_1996</name>
</gene>
<dbReference type="Pfam" id="PF04464">
    <property type="entry name" value="Glyphos_transf"/>
    <property type="match status" value="1"/>
</dbReference>
<dbReference type="Proteomes" id="UP000198694">
    <property type="component" value="Unassembled WGS sequence"/>
</dbReference>
<evidence type="ECO:0000259" key="1">
    <source>
        <dbReference type="Pfam" id="PF18674"/>
    </source>
</evidence>
<protein>
    <submittedName>
        <fullName evidence="2">CDP-glycerol glycerophosphotransferase, TagB/SpsB family</fullName>
    </submittedName>
</protein>
<dbReference type="InterPro" id="IPR041038">
    <property type="entry name" value="TarS_C1"/>
</dbReference>
<accession>A0A1G8ZGM1</accession>
<dbReference type="InterPro" id="IPR007554">
    <property type="entry name" value="Glycerophosphate_synth"/>
</dbReference>
<sequence length="968" mass="115749">MTKKLRLHNSKQLIYNQIKRRIKYLRSHPFRISQLSFEKNFLYVSLSNRSKKKQAYLNASLVVKNMEEEELEYQVPLVHLLNEQYDHEMHACINLEKFPSLLEHGKWAFYVRNEEKDYRLLPSKSFRRDIYSFANKMVDGNRIIEPYITVKGNVSLAAKDTVLDNQIHRIPNYVDNVTTFQSSLVLEGWANFHSLDKQYIQLLIQKRDSTFHYYSPITWLSDDRWKATVSFSENDYPKGIWDYYFLLDSGQKFRIKVQDKQTLTNTDPLFYQTDKESRELKTYITKKGSLSSKSKMAFIKVRNLESEAVDNWNTKLKGSLRSYILKSHNPDVPIKMVLRQRNTEQFYEFPIKVAPDPMSEGYLFEFPFNYRDVIPFSNLENIRWDAYLQLHIYGEDHRFRLRVKSKNVAYQSRIQFRTSTIYQAFYYSTVKNHLSLSLTQLTIQRDLERFKFKDNKLLLKGYAYLDTISFKDPDAIQRYLLVRARETEEELKIPLAPKLRNKLSKGMYNYRYAGFETEVSLREVYSQLKTVDKEIYDLFIQIEYDGITRERKLGSQHYTYFKDEILKKQTVSYDGYHIRNYLTYTPRGNLKIEAISFSEAKLKYLKYGQFIDRLLNKQREIWLVGERPDTAQDTGYHFFKYCRTHYPDKEVYYVINRDSADRRNIEKFGNVLYNGSSAHLRMTALASAFIGSHDPDYFLPTKGAELYSFKKGKRVFLQHGVLGRKNVEYHRRFYKYPFHMFCVSSEPEKKLVETKMGYRQKEVKVTGLSRFDNLLKDHQEERSILIIPTWREWLKTEDDFLESEYFRRYNSLLNSKRLSELLEKYEVHINLYPHYRMQQFIDHFGGLSCERINVIKLGEKNVQEMLMENKLMITDYSSVSFDFSYMSKPVAFYHFDSDSFFRDGILRPIEETFLGNICRTEDQLLETIEHYLLENFQEDQSVAEKKHLIFSQIDQNNCKRIYENITHL</sequence>
<dbReference type="AlphaFoldDB" id="A0A1G8ZGM1"/>
<proteinExistence type="predicted"/>
<dbReference type="Gene3D" id="3.40.50.12580">
    <property type="match status" value="1"/>
</dbReference>
<feature type="domain" description="TarS C-terminal" evidence="1">
    <location>
        <begin position="445"/>
        <end position="583"/>
    </location>
</feature>
<keyword evidence="2" id="KW-0808">Transferase</keyword>
<dbReference type="InterPro" id="IPR043148">
    <property type="entry name" value="TagF_C"/>
</dbReference>